<reference evidence="3 4" key="1">
    <citation type="journal article" date="2019" name="Int. J. Syst. Evol. Microbiol.">
        <title>The Global Catalogue of Microorganisms (GCM) 10K type strain sequencing project: providing services to taxonomists for standard genome sequencing and annotation.</title>
        <authorList>
            <consortium name="The Broad Institute Genomics Platform"/>
            <consortium name="The Broad Institute Genome Sequencing Center for Infectious Disease"/>
            <person name="Wu L."/>
            <person name="Ma J."/>
        </authorList>
    </citation>
    <scope>NUCLEOTIDE SEQUENCE [LARGE SCALE GENOMIC DNA]</scope>
    <source>
        <strain evidence="3 4">JCM 15089</strain>
    </source>
</reference>
<dbReference type="Gene3D" id="3.30.70.1230">
    <property type="entry name" value="Nucleotide cyclase"/>
    <property type="match status" value="1"/>
</dbReference>
<accession>A0ABN1F2Y7</accession>
<evidence type="ECO:0000313" key="4">
    <source>
        <dbReference type="Proteomes" id="UP001499951"/>
    </source>
</evidence>
<keyword evidence="1" id="KW-0812">Transmembrane</keyword>
<feature type="transmembrane region" description="Helical" evidence="1">
    <location>
        <begin position="363"/>
        <end position="380"/>
    </location>
</feature>
<dbReference type="Pfam" id="PF05226">
    <property type="entry name" value="CHASE2"/>
    <property type="match status" value="1"/>
</dbReference>
<dbReference type="RefSeq" id="WP_166934959.1">
    <property type="nucleotide sequence ID" value="NZ_BAAADD010000009.1"/>
</dbReference>
<organism evidence="3 4">
    <name type="scientific">Rhizomicrobium electricum</name>
    <dbReference type="NCBI Taxonomy" id="480070"/>
    <lineage>
        <taxon>Bacteria</taxon>
        <taxon>Pseudomonadati</taxon>
        <taxon>Pseudomonadota</taxon>
        <taxon>Alphaproteobacteria</taxon>
        <taxon>Micropepsales</taxon>
        <taxon>Micropepsaceae</taxon>
        <taxon>Rhizomicrobium</taxon>
    </lineage>
</organism>
<dbReference type="CDD" id="cd07302">
    <property type="entry name" value="CHD"/>
    <property type="match status" value="1"/>
</dbReference>
<dbReference type="SUPFAM" id="SSF55073">
    <property type="entry name" value="Nucleotide cyclase"/>
    <property type="match status" value="1"/>
</dbReference>
<dbReference type="Pfam" id="PF00211">
    <property type="entry name" value="Guanylate_cyc"/>
    <property type="match status" value="1"/>
</dbReference>
<keyword evidence="1" id="KW-1133">Transmembrane helix</keyword>
<feature type="transmembrane region" description="Helical" evidence="1">
    <location>
        <begin position="418"/>
        <end position="439"/>
    </location>
</feature>
<dbReference type="PANTHER" id="PTHR43081:SF1">
    <property type="entry name" value="ADENYLATE CYCLASE, TERMINAL-DIFFERENTIATION SPECIFIC"/>
    <property type="match status" value="1"/>
</dbReference>
<dbReference type="PROSITE" id="PS50125">
    <property type="entry name" value="GUANYLATE_CYCLASE_2"/>
    <property type="match status" value="1"/>
</dbReference>
<evidence type="ECO:0000256" key="1">
    <source>
        <dbReference type="SAM" id="Phobius"/>
    </source>
</evidence>
<keyword evidence="4" id="KW-1185">Reference proteome</keyword>
<name>A0ABN1F2Y7_9PROT</name>
<evidence type="ECO:0000313" key="3">
    <source>
        <dbReference type="EMBL" id="GAA0581043.1"/>
    </source>
</evidence>
<dbReference type="InterPro" id="IPR001054">
    <property type="entry name" value="A/G_cyclase"/>
</dbReference>
<proteinExistence type="predicted"/>
<sequence length="743" mass="78913">MIFRDRPFAVWGLPLVTLLLALLVLGTDASGVATRLRGLLFDNLASARPRTYQDTRAYGHPVKVLEADPSAIARYGAWPWPHATLAGMVDALKNRGAYLVVFVGTIDRPDAAAARNLTALVPPGPAYDAARQALEHLPSPDTALTTAFAGVKSVTGFTLDGDAPPANVALKSQVAWSGSRDPMPRVPATSRAAGSIEAVQAASTGLGALNLAVDADGKVRRMPLVFRFGDKALPSLDAEVLRLAEDKPVLTVKSDDGQSGLLGGPPGVLGVETARGLLATTPDGSIWMAYAGANPARMISAAALMDGTLPPDAVRDAIVYIGAPDAMIQTPLGPRPVAEVHAEAAEDLLTGSMLRRPPSAGQAELLCLALFGLGCSLLIAKFGVRWAAGYVLLVTAIIGTVSWRLYTGNGVLFDGVGLAAGLWAVWATGAAARTVEILWVRSSLKRAFTDVLPPRVIDQIARRQGSMKLEGESRTVTYLACGVRGFAELASSFRGDPAAFTRLIQRVLEPLMNEALAHGGAIDKLTADGFTAFWNAPLDDPEHAVHACEAAMGMMEAIARTNEIITHERRSDGVALDPVEIGVGLSSGPAIAGGFRVHGRTAYSVNGDCAVVAVKVQQLSGQYGPAVVVTEDTRKAAERGFAFLEVDFIEVENHDGPVKLYAMLGNPVMRASPKFRALATFHVHIFQSMRDREWHKARALIAQCRTLSGASQKLYDLHLARIAYFEANPPGEDWDGAFRPILQ</sequence>
<dbReference type="InterPro" id="IPR029787">
    <property type="entry name" value="Nucleotide_cyclase"/>
</dbReference>
<gene>
    <name evidence="3" type="ORF">GCM10008942_32360</name>
</gene>
<feature type="domain" description="Guanylate cyclase" evidence="2">
    <location>
        <begin position="477"/>
        <end position="617"/>
    </location>
</feature>
<feature type="transmembrane region" description="Helical" evidence="1">
    <location>
        <begin position="387"/>
        <end position="406"/>
    </location>
</feature>
<keyword evidence="1" id="KW-0472">Membrane</keyword>
<dbReference type="InterPro" id="IPR007890">
    <property type="entry name" value="CHASE2"/>
</dbReference>
<dbReference type="Proteomes" id="UP001499951">
    <property type="component" value="Unassembled WGS sequence"/>
</dbReference>
<dbReference type="SMART" id="SM01080">
    <property type="entry name" value="CHASE2"/>
    <property type="match status" value="1"/>
</dbReference>
<dbReference type="InterPro" id="IPR050697">
    <property type="entry name" value="Adenylyl/Guanylyl_Cyclase_3/4"/>
</dbReference>
<protein>
    <submittedName>
        <fullName evidence="3">Adenylate/guanylate cyclase domain-containing protein</fullName>
    </submittedName>
</protein>
<dbReference type="EMBL" id="BAAADD010000009">
    <property type="protein sequence ID" value="GAA0581043.1"/>
    <property type="molecule type" value="Genomic_DNA"/>
</dbReference>
<comment type="caution">
    <text evidence="3">The sequence shown here is derived from an EMBL/GenBank/DDBJ whole genome shotgun (WGS) entry which is preliminary data.</text>
</comment>
<evidence type="ECO:0000259" key="2">
    <source>
        <dbReference type="PROSITE" id="PS50125"/>
    </source>
</evidence>
<dbReference type="PANTHER" id="PTHR43081">
    <property type="entry name" value="ADENYLATE CYCLASE, TERMINAL-DIFFERENTIATION SPECIFIC-RELATED"/>
    <property type="match status" value="1"/>
</dbReference>